<keyword evidence="2" id="KW-0732">Signal</keyword>
<sequence>VRLALLLFVLTLHAGLAKDARDTGSAQGGDQDSEGVDKGYFSSILDQGMDLLPNEWKQKLRQAKNSASEDPIGFATTVSDALSYFRRATGDRSAAEKGKKVIEDFFREEEETETNTDQTEEEENAARQRTGEPRKSSSSPPPPQSSSKATSPTTPPTTRKAGGGCCRVCKHGKPCGDTCISKDKTCYVGKGCACGVSTASKCCRTCKKGKPCGNSCISRKHQCHKTEGCACAAEGWFESDFKHDEL</sequence>
<dbReference type="AlphaFoldDB" id="A0A7S2TZK1"/>
<feature type="compositionally biased region" description="Low complexity" evidence="1">
    <location>
        <begin position="145"/>
        <end position="160"/>
    </location>
</feature>
<reference evidence="3" key="1">
    <citation type="submission" date="2021-01" db="EMBL/GenBank/DDBJ databases">
        <authorList>
            <person name="Corre E."/>
            <person name="Pelletier E."/>
            <person name="Niang G."/>
            <person name="Scheremetjew M."/>
            <person name="Finn R."/>
            <person name="Kale V."/>
            <person name="Holt S."/>
            <person name="Cochrane G."/>
            <person name="Meng A."/>
            <person name="Brown T."/>
            <person name="Cohen L."/>
        </authorList>
    </citation>
    <scope>NUCLEOTIDE SEQUENCE</scope>
    <source>
        <strain evidence="3">CCMP622</strain>
    </source>
</reference>
<proteinExistence type="predicted"/>
<organism evidence="3">
    <name type="scientific">Lotharella oceanica</name>
    <dbReference type="NCBI Taxonomy" id="641309"/>
    <lineage>
        <taxon>Eukaryota</taxon>
        <taxon>Sar</taxon>
        <taxon>Rhizaria</taxon>
        <taxon>Cercozoa</taxon>
        <taxon>Chlorarachniophyceae</taxon>
        <taxon>Lotharella</taxon>
    </lineage>
</organism>
<feature type="non-terminal residue" evidence="3">
    <location>
        <position position="1"/>
    </location>
</feature>
<evidence type="ECO:0000313" key="3">
    <source>
        <dbReference type="EMBL" id="CAD9774440.1"/>
    </source>
</evidence>
<feature type="region of interest" description="Disordered" evidence="1">
    <location>
        <begin position="106"/>
        <end position="162"/>
    </location>
</feature>
<evidence type="ECO:0000256" key="1">
    <source>
        <dbReference type="SAM" id="MobiDB-lite"/>
    </source>
</evidence>
<feature type="signal peptide" evidence="2">
    <location>
        <begin position="1"/>
        <end position="17"/>
    </location>
</feature>
<accession>A0A7S2TZK1</accession>
<evidence type="ECO:0000256" key="2">
    <source>
        <dbReference type="SAM" id="SignalP"/>
    </source>
</evidence>
<name>A0A7S2TZK1_9EUKA</name>
<protein>
    <submittedName>
        <fullName evidence="3">Uncharacterized protein</fullName>
    </submittedName>
</protein>
<gene>
    <name evidence="3" type="ORF">LSP00402_LOCUS18433</name>
</gene>
<feature type="compositionally biased region" description="Basic and acidic residues" evidence="1">
    <location>
        <begin position="124"/>
        <end position="135"/>
    </location>
</feature>
<feature type="chain" id="PRO_5031193639" evidence="2">
    <location>
        <begin position="18"/>
        <end position="246"/>
    </location>
</feature>
<dbReference type="EMBL" id="HBHP01029918">
    <property type="protein sequence ID" value="CAD9774440.1"/>
    <property type="molecule type" value="Transcribed_RNA"/>
</dbReference>
<feature type="compositionally biased region" description="Acidic residues" evidence="1">
    <location>
        <begin position="106"/>
        <end position="123"/>
    </location>
</feature>